<evidence type="ECO:0000256" key="7">
    <source>
        <dbReference type="ARBA" id="ARBA00019357"/>
    </source>
</evidence>
<dbReference type="GO" id="GO:0005524">
    <property type="term" value="F:ATP binding"/>
    <property type="evidence" value="ECO:0007669"/>
    <property type="project" value="UniProtKB-KW"/>
</dbReference>
<dbReference type="SUPFAM" id="SSF53244">
    <property type="entry name" value="MurD-like peptide ligases, peptide-binding domain"/>
    <property type="match status" value="1"/>
</dbReference>
<name>A0A7J0BE61_9BACT</name>
<evidence type="ECO:0000256" key="20">
    <source>
        <dbReference type="ARBA" id="ARBA00049161"/>
    </source>
</evidence>
<evidence type="ECO:0000313" key="25">
    <source>
        <dbReference type="Proteomes" id="UP000503840"/>
    </source>
</evidence>
<dbReference type="Gene3D" id="3.40.1190.10">
    <property type="entry name" value="Mur-like, catalytic domain"/>
    <property type="match status" value="1"/>
</dbReference>
<evidence type="ECO:0000259" key="23">
    <source>
        <dbReference type="Pfam" id="PF08245"/>
    </source>
</evidence>
<comment type="catalytic activity">
    <reaction evidence="19">
        <text>(6R)-5,10-methylenetetrahydrofolyl-(gamma-L-Glu)(n) + L-glutamate + ATP = (6R)-5,10-methylenetetrahydrofolyl-(gamma-L-Glu)(n+1) + ADP + phosphate + H(+)</text>
        <dbReference type="Rhea" id="RHEA:51912"/>
        <dbReference type="Rhea" id="RHEA-COMP:13257"/>
        <dbReference type="Rhea" id="RHEA-COMP:13258"/>
        <dbReference type="ChEBI" id="CHEBI:15378"/>
        <dbReference type="ChEBI" id="CHEBI:29985"/>
        <dbReference type="ChEBI" id="CHEBI:30616"/>
        <dbReference type="ChEBI" id="CHEBI:43474"/>
        <dbReference type="ChEBI" id="CHEBI:136572"/>
        <dbReference type="ChEBI" id="CHEBI:456216"/>
        <dbReference type="EC" id="6.3.2.17"/>
    </reaction>
</comment>
<dbReference type="EMBL" id="BLVO01000004">
    <property type="protein sequence ID" value="GFM32000.1"/>
    <property type="molecule type" value="Genomic_DNA"/>
</dbReference>
<evidence type="ECO:0000313" key="24">
    <source>
        <dbReference type="EMBL" id="GFM32000.1"/>
    </source>
</evidence>
<dbReference type="UniPathway" id="UPA00077">
    <property type="reaction ID" value="UER00157"/>
</dbReference>
<dbReference type="InterPro" id="IPR004101">
    <property type="entry name" value="Mur_ligase_C"/>
</dbReference>
<keyword evidence="9" id="KW-0479">Metal-binding</keyword>
<dbReference type="GO" id="GO:0046872">
    <property type="term" value="F:metal ion binding"/>
    <property type="evidence" value="ECO:0007669"/>
    <property type="project" value="UniProtKB-KW"/>
</dbReference>
<evidence type="ECO:0000256" key="9">
    <source>
        <dbReference type="ARBA" id="ARBA00022723"/>
    </source>
</evidence>
<dbReference type="InterPro" id="IPR036565">
    <property type="entry name" value="Mur-like_cat_sf"/>
</dbReference>
<evidence type="ECO:0000256" key="1">
    <source>
        <dbReference type="ARBA" id="ARBA00002714"/>
    </source>
</evidence>
<keyword evidence="8 21" id="KW-0436">Ligase</keyword>
<keyword evidence="13" id="KW-0289">Folate biosynthesis</keyword>
<dbReference type="Pfam" id="PF02875">
    <property type="entry name" value="Mur_ligase_C"/>
    <property type="match status" value="1"/>
</dbReference>
<evidence type="ECO:0000256" key="15">
    <source>
        <dbReference type="ARBA" id="ARBA00030592"/>
    </source>
</evidence>
<evidence type="ECO:0000256" key="10">
    <source>
        <dbReference type="ARBA" id="ARBA00022741"/>
    </source>
</evidence>
<evidence type="ECO:0000256" key="16">
    <source>
        <dbReference type="ARBA" id="ARBA00032510"/>
    </source>
</evidence>
<keyword evidence="25" id="KW-1185">Reference proteome</keyword>
<comment type="caution">
    <text evidence="24">The sequence shown here is derived from an EMBL/GenBank/DDBJ whole genome shotgun (WGS) entry which is preliminary data.</text>
</comment>
<dbReference type="EC" id="6.3.2.17" evidence="6"/>
<reference evidence="24 25" key="1">
    <citation type="submission" date="2020-05" db="EMBL/GenBank/DDBJ databases">
        <title>Draft genome sequence of Desulfovibrio sp. strain HN2T.</title>
        <authorList>
            <person name="Ueno A."/>
            <person name="Tamazawa S."/>
            <person name="Tamamura S."/>
            <person name="Murakami T."/>
            <person name="Kiyama T."/>
            <person name="Inomata H."/>
            <person name="Amano Y."/>
            <person name="Miyakawa K."/>
            <person name="Tamaki H."/>
            <person name="Naganuma T."/>
            <person name="Kaneko K."/>
        </authorList>
    </citation>
    <scope>NUCLEOTIDE SEQUENCE [LARGE SCALE GENOMIC DNA]</scope>
    <source>
        <strain evidence="24 25">HN2</strain>
    </source>
</reference>
<accession>A0A7J0BE61</accession>
<keyword evidence="12" id="KW-0460">Magnesium</keyword>
<protein>
    <recommendedName>
        <fullName evidence="7">Dihydrofolate synthase/folylpolyglutamate synthase</fullName>
        <ecNumber evidence="5">6.3.2.12</ecNumber>
        <ecNumber evidence="6">6.3.2.17</ecNumber>
    </recommendedName>
    <alternativeName>
        <fullName evidence="16">Folylpoly-gamma-glutamate synthetase-dihydrofolate synthetase</fullName>
    </alternativeName>
    <alternativeName>
        <fullName evidence="14">Folylpolyglutamate synthetase</fullName>
    </alternativeName>
    <alternativeName>
        <fullName evidence="15">Tetrahydrofolylpolyglutamate synthase</fullName>
    </alternativeName>
</protein>
<evidence type="ECO:0000256" key="11">
    <source>
        <dbReference type="ARBA" id="ARBA00022840"/>
    </source>
</evidence>
<evidence type="ECO:0000256" key="6">
    <source>
        <dbReference type="ARBA" id="ARBA00013025"/>
    </source>
</evidence>
<feature type="domain" description="Mur ligase central" evidence="23">
    <location>
        <begin position="57"/>
        <end position="222"/>
    </location>
</feature>
<comment type="catalytic activity">
    <reaction evidence="20">
        <text>7,8-dihydropteroate + L-glutamate + ATP = 7,8-dihydrofolate + ADP + phosphate + H(+)</text>
        <dbReference type="Rhea" id="RHEA:23584"/>
        <dbReference type="ChEBI" id="CHEBI:15378"/>
        <dbReference type="ChEBI" id="CHEBI:17839"/>
        <dbReference type="ChEBI" id="CHEBI:29985"/>
        <dbReference type="ChEBI" id="CHEBI:30616"/>
        <dbReference type="ChEBI" id="CHEBI:43474"/>
        <dbReference type="ChEBI" id="CHEBI:57451"/>
        <dbReference type="ChEBI" id="CHEBI:456216"/>
        <dbReference type="EC" id="6.3.2.12"/>
    </reaction>
</comment>
<dbReference type="NCBIfam" id="TIGR01499">
    <property type="entry name" value="folC"/>
    <property type="match status" value="1"/>
</dbReference>
<evidence type="ECO:0000256" key="5">
    <source>
        <dbReference type="ARBA" id="ARBA00013023"/>
    </source>
</evidence>
<dbReference type="GO" id="GO:0004326">
    <property type="term" value="F:tetrahydrofolylpolyglutamate synthase activity"/>
    <property type="evidence" value="ECO:0007669"/>
    <property type="project" value="UniProtKB-EC"/>
</dbReference>
<evidence type="ECO:0000256" key="4">
    <source>
        <dbReference type="ARBA" id="ARBA00008276"/>
    </source>
</evidence>
<dbReference type="InterPro" id="IPR001645">
    <property type="entry name" value="Folylpolyglutamate_synth"/>
</dbReference>
<dbReference type="Gene3D" id="3.90.190.20">
    <property type="entry name" value="Mur ligase, C-terminal domain"/>
    <property type="match status" value="1"/>
</dbReference>
<evidence type="ECO:0000256" key="18">
    <source>
        <dbReference type="ARBA" id="ARBA00047808"/>
    </source>
</evidence>
<dbReference type="PANTHER" id="PTHR11136:SF0">
    <property type="entry name" value="DIHYDROFOLATE SYNTHETASE-RELATED"/>
    <property type="match status" value="1"/>
</dbReference>
<comment type="pathway">
    <text evidence="3">Cofactor biosynthesis; tetrahydrofolylpolyglutamate biosynthesis.</text>
</comment>
<sequence length="429" mass="46946">MSETETERNHFLTYDAFEAYLDKLGLFNMDLSLDRITTVLDELELRRPPYAVAHVLGTNGKGSTSAFMSSLAQSTGLNTGLYTSPHFTTPRERVRINGQMLDEEEWCDLANDIMEAGGDTLTYFEFLTVLAVLAFYDYEVDLAVMEAGLGGLYDATTALATDVTVYTPIAFDHQQILGNRIEDIARDKAGAIRKGVPVVTNVQDEAALAVLRDVAAQQSTTLHMAEELITMPENPRFGLMGPHQKDNACLALGAFKLLVDKYGWSPPPIMDWDDVKELGFADAWIAGRMQAVEAQADHPALILDGAHNGHAFVALKASLKALDIRPAAIIFGCMKDKPLDDIIPQLLSLSTGPIFLPPIADNERAMPPEELKALVGDRARVCVSLGEALRLSKKAAAEKDAANEVVLLCGSLYLLGEFFTLRPKCLERD</sequence>
<dbReference type="GO" id="GO:0046656">
    <property type="term" value="P:folic acid biosynthetic process"/>
    <property type="evidence" value="ECO:0007669"/>
    <property type="project" value="UniProtKB-KW"/>
</dbReference>
<dbReference type="GO" id="GO:0005737">
    <property type="term" value="C:cytoplasm"/>
    <property type="evidence" value="ECO:0007669"/>
    <property type="project" value="TreeGrafter"/>
</dbReference>
<comment type="similarity">
    <text evidence="4 21">Belongs to the folylpolyglutamate synthase family.</text>
</comment>
<evidence type="ECO:0000256" key="19">
    <source>
        <dbReference type="ARBA" id="ARBA00049035"/>
    </source>
</evidence>
<dbReference type="GO" id="GO:0008841">
    <property type="term" value="F:dihydrofolate synthase activity"/>
    <property type="evidence" value="ECO:0007669"/>
    <property type="project" value="UniProtKB-EC"/>
</dbReference>
<dbReference type="Proteomes" id="UP000503840">
    <property type="component" value="Unassembled WGS sequence"/>
</dbReference>
<dbReference type="InterPro" id="IPR013221">
    <property type="entry name" value="Mur_ligase_cen"/>
</dbReference>
<dbReference type="PIRSF" id="PIRSF001563">
    <property type="entry name" value="Folylpolyglu_synth"/>
    <property type="match status" value="1"/>
</dbReference>
<dbReference type="SUPFAM" id="SSF53623">
    <property type="entry name" value="MurD-like peptide ligases, catalytic domain"/>
    <property type="match status" value="1"/>
</dbReference>
<evidence type="ECO:0000256" key="12">
    <source>
        <dbReference type="ARBA" id="ARBA00022842"/>
    </source>
</evidence>
<keyword evidence="11 21" id="KW-0067">ATP-binding</keyword>
<dbReference type="Pfam" id="PF08245">
    <property type="entry name" value="Mur_ligase_M"/>
    <property type="match status" value="1"/>
</dbReference>
<evidence type="ECO:0000256" key="2">
    <source>
        <dbReference type="ARBA" id="ARBA00004799"/>
    </source>
</evidence>
<comment type="catalytic activity">
    <reaction evidence="18">
        <text>10-formyltetrahydrofolyl-(gamma-L-Glu)(n) + L-glutamate + ATP = 10-formyltetrahydrofolyl-(gamma-L-Glu)(n+1) + ADP + phosphate + H(+)</text>
        <dbReference type="Rhea" id="RHEA:51904"/>
        <dbReference type="Rhea" id="RHEA-COMP:13088"/>
        <dbReference type="Rhea" id="RHEA-COMP:14300"/>
        <dbReference type="ChEBI" id="CHEBI:15378"/>
        <dbReference type="ChEBI" id="CHEBI:29985"/>
        <dbReference type="ChEBI" id="CHEBI:30616"/>
        <dbReference type="ChEBI" id="CHEBI:43474"/>
        <dbReference type="ChEBI" id="CHEBI:134413"/>
        <dbReference type="ChEBI" id="CHEBI:456216"/>
        <dbReference type="EC" id="6.3.2.17"/>
    </reaction>
</comment>
<evidence type="ECO:0000256" key="8">
    <source>
        <dbReference type="ARBA" id="ARBA00022598"/>
    </source>
</evidence>
<dbReference type="EC" id="6.3.2.12" evidence="5"/>
<evidence type="ECO:0000256" key="3">
    <source>
        <dbReference type="ARBA" id="ARBA00005150"/>
    </source>
</evidence>
<comment type="catalytic activity">
    <reaction evidence="17">
        <text>(6S)-5,6,7,8-tetrahydrofolyl-(gamma-L-Glu)(n) + L-glutamate + ATP = (6S)-5,6,7,8-tetrahydrofolyl-(gamma-L-Glu)(n+1) + ADP + phosphate + H(+)</text>
        <dbReference type="Rhea" id="RHEA:10580"/>
        <dbReference type="Rhea" id="RHEA-COMP:14738"/>
        <dbReference type="Rhea" id="RHEA-COMP:14740"/>
        <dbReference type="ChEBI" id="CHEBI:15378"/>
        <dbReference type="ChEBI" id="CHEBI:29985"/>
        <dbReference type="ChEBI" id="CHEBI:30616"/>
        <dbReference type="ChEBI" id="CHEBI:43474"/>
        <dbReference type="ChEBI" id="CHEBI:141005"/>
        <dbReference type="ChEBI" id="CHEBI:456216"/>
        <dbReference type="EC" id="6.3.2.17"/>
    </reaction>
</comment>
<dbReference type="InterPro" id="IPR036615">
    <property type="entry name" value="Mur_ligase_C_dom_sf"/>
</dbReference>
<evidence type="ECO:0000256" key="13">
    <source>
        <dbReference type="ARBA" id="ARBA00022909"/>
    </source>
</evidence>
<dbReference type="GO" id="GO:0046654">
    <property type="term" value="P:tetrahydrofolate biosynthetic process"/>
    <property type="evidence" value="ECO:0007669"/>
    <property type="project" value="UniProtKB-UniPathway"/>
</dbReference>
<feature type="domain" description="Mur ligase C-terminal" evidence="22">
    <location>
        <begin position="287"/>
        <end position="411"/>
    </location>
</feature>
<comment type="function">
    <text evidence="1">Functions in two distinct reactions of the de novo folate biosynthetic pathway. Catalyzes the addition of a glutamate residue to dihydropteroate (7,8-dihydropteroate or H2Pte) to form dihydrofolate (7,8-dihydrofolate monoglutamate or H2Pte-Glu). Also catalyzes successive additions of L-glutamate to tetrahydrofolate or 10-formyltetrahydrofolate or 5,10-methylenetetrahydrofolate, leading to folylpolyglutamate derivatives.</text>
</comment>
<evidence type="ECO:0000256" key="21">
    <source>
        <dbReference type="PIRNR" id="PIRNR001563"/>
    </source>
</evidence>
<evidence type="ECO:0000259" key="22">
    <source>
        <dbReference type="Pfam" id="PF02875"/>
    </source>
</evidence>
<evidence type="ECO:0000256" key="17">
    <source>
        <dbReference type="ARBA" id="ARBA00047493"/>
    </source>
</evidence>
<proteinExistence type="inferred from homology"/>
<dbReference type="AlphaFoldDB" id="A0A7J0BE61"/>
<dbReference type="PANTHER" id="PTHR11136">
    <property type="entry name" value="FOLYLPOLYGLUTAMATE SYNTHASE-RELATED"/>
    <property type="match status" value="1"/>
</dbReference>
<organism evidence="24 25">
    <name type="scientific">Desulfovibrio subterraneus</name>
    <dbReference type="NCBI Taxonomy" id="2718620"/>
    <lineage>
        <taxon>Bacteria</taxon>
        <taxon>Pseudomonadati</taxon>
        <taxon>Thermodesulfobacteriota</taxon>
        <taxon>Desulfovibrionia</taxon>
        <taxon>Desulfovibrionales</taxon>
        <taxon>Desulfovibrionaceae</taxon>
        <taxon>Desulfovibrio</taxon>
    </lineage>
</organism>
<evidence type="ECO:0000256" key="14">
    <source>
        <dbReference type="ARBA" id="ARBA00030048"/>
    </source>
</evidence>
<keyword evidence="10 21" id="KW-0547">Nucleotide-binding</keyword>
<gene>
    <name evidence="24" type="ORF">DSM101010T_03650</name>
</gene>
<comment type="pathway">
    <text evidence="2">Cofactor biosynthesis; tetrahydrofolate biosynthesis; 7,8-dihydrofolate from 2-amino-4-hydroxy-6-hydroxymethyl-7,8-dihydropteridine diphosphate and 4-aminobenzoate: step 2/2.</text>
</comment>